<keyword evidence="1" id="KW-0472">Membrane</keyword>
<keyword evidence="1" id="KW-1133">Transmembrane helix</keyword>
<evidence type="ECO:0000313" key="2">
    <source>
        <dbReference type="EMBL" id="MBK1619710.1"/>
    </source>
</evidence>
<sequence length="44" mass="4938">MWYFTWILGVLLAVAFGIINVLWYESSQCLGGAEDDPQEDDLSA</sequence>
<dbReference type="NCBIfam" id="TIGR02106">
    <property type="entry name" value="cyd_oper_ybgT"/>
    <property type="match status" value="1"/>
</dbReference>
<reference evidence="2 3" key="1">
    <citation type="journal article" date="2020" name="Microorganisms">
        <title>Osmotic Adaptation and Compatible Solute Biosynthesis of Phototrophic Bacteria as Revealed from Genome Analyses.</title>
        <authorList>
            <person name="Imhoff J.F."/>
            <person name="Rahn T."/>
            <person name="Kunzel S."/>
            <person name="Keller A."/>
            <person name="Neulinger S.C."/>
        </authorList>
    </citation>
    <scope>NUCLEOTIDE SEQUENCE [LARGE SCALE GENOMIC DNA]</scope>
    <source>
        <strain evidence="2 3">DSM 25653</strain>
    </source>
</reference>
<protein>
    <submittedName>
        <fullName evidence="2">Cytochrome bd-I oxidase subunit CydX</fullName>
    </submittedName>
</protein>
<dbReference type="Pfam" id="PF08173">
    <property type="entry name" value="YbgT_YccB"/>
    <property type="match status" value="1"/>
</dbReference>
<keyword evidence="1" id="KW-0812">Transmembrane</keyword>
<dbReference type="AlphaFoldDB" id="A0A9X1B4P9"/>
<gene>
    <name evidence="2" type="ORF">CKO42_14925</name>
</gene>
<comment type="caution">
    <text evidence="2">The sequence shown here is derived from an EMBL/GenBank/DDBJ whole genome shotgun (WGS) entry which is preliminary data.</text>
</comment>
<name>A0A9X1B4P9_9GAMM</name>
<evidence type="ECO:0000256" key="1">
    <source>
        <dbReference type="SAM" id="Phobius"/>
    </source>
</evidence>
<keyword evidence="3" id="KW-1185">Reference proteome</keyword>
<dbReference type="InterPro" id="IPR012994">
    <property type="entry name" value="YbgT_YccB"/>
</dbReference>
<evidence type="ECO:0000313" key="3">
    <source>
        <dbReference type="Proteomes" id="UP001138768"/>
    </source>
</evidence>
<feature type="transmembrane region" description="Helical" evidence="1">
    <location>
        <begin position="6"/>
        <end position="24"/>
    </location>
</feature>
<proteinExistence type="predicted"/>
<organism evidence="2 3">
    <name type="scientific">Lamprobacter modestohalophilus</name>
    <dbReference type="NCBI Taxonomy" id="1064514"/>
    <lineage>
        <taxon>Bacteria</taxon>
        <taxon>Pseudomonadati</taxon>
        <taxon>Pseudomonadota</taxon>
        <taxon>Gammaproteobacteria</taxon>
        <taxon>Chromatiales</taxon>
        <taxon>Chromatiaceae</taxon>
        <taxon>Lamprobacter</taxon>
    </lineage>
</organism>
<dbReference type="RefSeq" id="WP_200245583.1">
    <property type="nucleotide sequence ID" value="NZ_NRRY01000025.1"/>
</dbReference>
<dbReference type="EMBL" id="NRRY01000025">
    <property type="protein sequence ID" value="MBK1619710.1"/>
    <property type="molecule type" value="Genomic_DNA"/>
</dbReference>
<dbReference type="InterPro" id="IPR011724">
    <property type="entry name" value="Cyd_oper_YbgT"/>
</dbReference>
<accession>A0A9X1B4P9</accession>
<dbReference type="Proteomes" id="UP001138768">
    <property type="component" value="Unassembled WGS sequence"/>
</dbReference>